<proteinExistence type="predicted"/>
<dbReference type="SUPFAM" id="SSF55729">
    <property type="entry name" value="Acyl-CoA N-acyltransferases (Nat)"/>
    <property type="match status" value="1"/>
</dbReference>
<gene>
    <name evidence="4" type="ORF">A9K56_01630</name>
</gene>
<dbReference type="InterPro" id="IPR000182">
    <property type="entry name" value="GNAT_dom"/>
</dbReference>
<accession>A0AAP7GVA1</accession>
<dbReference type="Proteomes" id="UP000092125">
    <property type="component" value="Unassembled WGS sequence"/>
</dbReference>
<dbReference type="CDD" id="cd04301">
    <property type="entry name" value="NAT_SF"/>
    <property type="match status" value="1"/>
</dbReference>
<organism evidence="4 5">
    <name type="scientific">Stenotrophomonas maltophilia</name>
    <name type="common">Pseudomonas maltophilia</name>
    <name type="synonym">Xanthomonas maltophilia</name>
    <dbReference type="NCBI Taxonomy" id="40324"/>
    <lineage>
        <taxon>Bacteria</taxon>
        <taxon>Pseudomonadati</taxon>
        <taxon>Pseudomonadota</taxon>
        <taxon>Gammaproteobacteria</taxon>
        <taxon>Lysobacterales</taxon>
        <taxon>Lysobacteraceae</taxon>
        <taxon>Stenotrophomonas</taxon>
        <taxon>Stenotrophomonas maltophilia group</taxon>
    </lineage>
</organism>
<evidence type="ECO:0000256" key="2">
    <source>
        <dbReference type="ARBA" id="ARBA00023315"/>
    </source>
</evidence>
<dbReference type="PANTHER" id="PTHR43877">
    <property type="entry name" value="AMINOALKYLPHOSPHONATE N-ACETYLTRANSFERASE-RELATED-RELATED"/>
    <property type="match status" value="1"/>
</dbReference>
<dbReference type="EMBL" id="LYVI01000001">
    <property type="protein sequence ID" value="OBU63426.1"/>
    <property type="molecule type" value="Genomic_DNA"/>
</dbReference>
<sequence length="153" mass="16760">MQFRTGTIDDVTPLWALRTRCVRETCSSHYPPEVIAPWAASLPPAQYPRLLSQGGCVVAEGGQGELLGFGVLDIDGNEVDALFVDPDRGGQGIGQALMQRLLALADPGREVVLSASLNAVSFYQRQGFIREREEIYPHPSGVPLASVRMRRPW</sequence>
<feature type="domain" description="N-acetyltransferase" evidence="3">
    <location>
        <begin position="1"/>
        <end position="153"/>
    </location>
</feature>
<dbReference type="Pfam" id="PF13673">
    <property type="entry name" value="Acetyltransf_10"/>
    <property type="match status" value="1"/>
</dbReference>
<dbReference type="RefSeq" id="WP_065181246.1">
    <property type="nucleotide sequence ID" value="NZ_JAEDWE010000032.1"/>
</dbReference>
<name>A0AAP7GVA1_STEMA</name>
<dbReference type="AlphaFoldDB" id="A0AAP7GVA1"/>
<evidence type="ECO:0000256" key="1">
    <source>
        <dbReference type="ARBA" id="ARBA00022679"/>
    </source>
</evidence>
<keyword evidence="2" id="KW-0012">Acyltransferase</keyword>
<keyword evidence="1" id="KW-0808">Transferase</keyword>
<dbReference type="InterPro" id="IPR050832">
    <property type="entry name" value="Bact_Acetyltransf"/>
</dbReference>
<evidence type="ECO:0000313" key="4">
    <source>
        <dbReference type="EMBL" id="OBU63426.1"/>
    </source>
</evidence>
<evidence type="ECO:0000313" key="5">
    <source>
        <dbReference type="Proteomes" id="UP000092125"/>
    </source>
</evidence>
<evidence type="ECO:0000259" key="3">
    <source>
        <dbReference type="PROSITE" id="PS51186"/>
    </source>
</evidence>
<dbReference type="PROSITE" id="PS51186">
    <property type="entry name" value="GNAT"/>
    <property type="match status" value="1"/>
</dbReference>
<dbReference type="InterPro" id="IPR016181">
    <property type="entry name" value="Acyl_CoA_acyltransferase"/>
</dbReference>
<dbReference type="GO" id="GO:0016747">
    <property type="term" value="F:acyltransferase activity, transferring groups other than amino-acyl groups"/>
    <property type="evidence" value="ECO:0007669"/>
    <property type="project" value="InterPro"/>
</dbReference>
<protein>
    <submittedName>
        <fullName evidence="4">Acetyltransferase</fullName>
    </submittedName>
</protein>
<comment type="caution">
    <text evidence="4">The sequence shown here is derived from an EMBL/GenBank/DDBJ whole genome shotgun (WGS) entry which is preliminary data.</text>
</comment>
<dbReference type="Gene3D" id="3.40.630.30">
    <property type="match status" value="1"/>
</dbReference>
<reference evidence="4 5" key="1">
    <citation type="submission" date="2016-05" db="EMBL/GenBank/DDBJ databases">
        <title>Draft Genome Sequences of Stenotrophomonas maltophilia Strains Sm32COP, Sm41DVV, Sm46PAILV, SmF3, SmF22, SmSOFb1 and SmCVFa1, Isolated from Different Manures, in France.</title>
        <authorList>
            <person name="Nazaret S."/>
            <person name="Bodilis J."/>
        </authorList>
    </citation>
    <scope>NUCLEOTIDE SEQUENCE [LARGE SCALE GENOMIC DNA]</scope>
    <source>
        <strain evidence="4 5">Sm41DVV</strain>
    </source>
</reference>